<dbReference type="PRINTS" id="PR00145">
    <property type="entry name" value="ARGSUCLYASE"/>
</dbReference>
<dbReference type="SMART" id="SM00998">
    <property type="entry name" value="ADSL_C"/>
    <property type="match status" value="1"/>
</dbReference>
<keyword evidence="3" id="KW-0456">Lyase</keyword>
<dbReference type="CDD" id="cd01597">
    <property type="entry name" value="pCLME"/>
    <property type="match status" value="1"/>
</dbReference>
<accession>A0AAF0AZ15</accession>
<evidence type="ECO:0000259" key="2">
    <source>
        <dbReference type="SMART" id="SM00998"/>
    </source>
</evidence>
<dbReference type="Proteomes" id="UP001212411">
    <property type="component" value="Chromosome 3"/>
</dbReference>
<name>A0AAF0AZ15_9SCHI</name>
<protein>
    <submittedName>
        <fullName evidence="3">Fumarate lyase superfamily</fullName>
    </submittedName>
</protein>
<evidence type="ECO:0000313" key="4">
    <source>
        <dbReference type="Proteomes" id="UP001212411"/>
    </source>
</evidence>
<evidence type="ECO:0000313" key="3">
    <source>
        <dbReference type="EMBL" id="WBW75004.1"/>
    </source>
</evidence>
<proteinExistence type="inferred from homology"/>
<dbReference type="PRINTS" id="PR00149">
    <property type="entry name" value="FUMRATELYASE"/>
</dbReference>
<feature type="domain" description="Adenylosuccinate lyase C-terminal" evidence="2">
    <location>
        <begin position="365"/>
        <end position="444"/>
    </location>
</feature>
<dbReference type="Gene3D" id="1.20.200.10">
    <property type="entry name" value="Fumarase/aspartase (Central domain)"/>
    <property type="match status" value="1"/>
</dbReference>
<dbReference type="AlphaFoldDB" id="A0AAF0AZ15"/>
<dbReference type="GeneID" id="80878408"/>
<dbReference type="GO" id="GO:0016829">
    <property type="term" value="F:lyase activity"/>
    <property type="evidence" value="ECO:0007669"/>
    <property type="project" value="UniProtKB-KW"/>
</dbReference>
<dbReference type="InterPro" id="IPR000362">
    <property type="entry name" value="Fumarate_lyase_fam"/>
</dbReference>
<dbReference type="Gene3D" id="1.10.40.30">
    <property type="entry name" value="Fumarase/aspartase (C-terminal domain)"/>
    <property type="match status" value="1"/>
</dbReference>
<dbReference type="SUPFAM" id="SSF48557">
    <property type="entry name" value="L-aspartase-like"/>
    <property type="match status" value="1"/>
</dbReference>
<organism evidence="3 4">
    <name type="scientific">Schizosaccharomyces osmophilus</name>
    <dbReference type="NCBI Taxonomy" id="2545709"/>
    <lineage>
        <taxon>Eukaryota</taxon>
        <taxon>Fungi</taxon>
        <taxon>Dikarya</taxon>
        <taxon>Ascomycota</taxon>
        <taxon>Taphrinomycotina</taxon>
        <taxon>Schizosaccharomycetes</taxon>
        <taxon>Schizosaccharomycetales</taxon>
        <taxon>Schizosaccharomycetaceae</taxon>
        <taxon>Schizosaccharomyces</taxon>
    </lineage>
</organism>
<dbReference type="InterPro" id="IPR022761">
    <property type="entry name" value="Fumarate_lyase_N"/>
</dbReference>
<dbReference type="RefSeq" id="XP_056039247.1">
    <property type="nucleotide sequence ID" value="XM_056183719.1"/>
</dbReference>
<dbReference type="KEGG" id="som:SOMG_04944"/>
<dbReference type="PANTHER" id="PTHR43172:SF2">
    <property type="entry name" value="ADENYLOSUCCINATE LYASE C-TERMINAL DOMAIN-CONTAINING PROTEIN"/>
    <property type="match status" value="1"/>
</dbReference>
<dbReference type="InterPro" id="IPR019468">
    <property type="entry name" value="AdenyloSucc_lyase_C"/>
</dbReference>
<comment type="similarity">
    <text evidence="1">Belongs to the class-II fumarase/aspartase family.</text>
</comment>
<gene>
    <name evidence="3" type="ORF">SOMG_04944</name>
</gene>
<dbReference type="FunFam" id="1.20.200.10:FF:000014">
    <property type="entry name" value="3-carboxy-cis,cis-muconate cycloisomerase"/>
    <property type="match status" value="1"/>
</dbReference>
<sequence>MPTSVFDSFVFRGIFGETKISHIWSDEYRTQQYLNWESALAKVEASLGLIPQEAAEEIRRVCEVKNIDFKKLEEETLTIGYPVLGVVHQISKLCREDAGKYCHWGATTQDVTDTVTILQILESFKIIRYFLEQAIELTETLSRKYKDTPMVGRSNLQQAVPITFGFKMARLLCTFRRHIQRLDELVPRLSVVEFGGACGTLASLGENGLKVQERLAKELGLSPPEIVWHTERDRIAEAGCFLGLVTGTLGKFACDVKLMMQNEIREVSEPYIVNRGSSSTMPQKRNPISCVYITACVSCVRQKVAALLDAMVEDHERATGTWEIEWIVLPEIFSLTGKALEHTVFVLQGLEVNPERMKTNLSLTKGLISSEAVMMKLASFLGRDEAHDLVYSLCRKANEKDQSLEEVLLQEKKVTDHLTEKQVLDLVNPANYLGQTLAMIDRVLK</sequence>
<dbReference type="EMBL" id="CP115613">
    <property type="protein sequence ID" value="WBW75004.1"/>
    <property type="molecule type" value="Genomic_DNA"/>
</dbReference>
<evidence type="ECO:0000256" key="1">
    <source>
        <dbReference type="ARBA" id="ARBA00034772"/>
    </source>
</evidence>
<keyword evidence="4" id="KW-1185">Reference proteome</keyword>
<dbReference type="Pfam" id="PF10397">
    <property type="entry name" value="ADSL_C"/>
    <property type="match status" value="1"/>
</dbReference>
<dbReference type="InterPro" id="IPR008948">
    <property type="entry name" value="L-Aspartase-like"/>
</dbReference>
<dbReference type="Pfam" id="PF00206">
    <property type="entry name" value="Lyase_1"/>
    <property type="match status" value="1"/>
</dbReference>
<reference evidence="3 4" key="1">
    <citation type="journal article" date="2023" name="G3 (Bethesda)">
        <title>A high-quality reference genome for the fission yeast Schizosaccharomyces osmophilus.</title>
        <authorList>
            <person name="Jia G.S."/>
            <person name="Zhang W.C."/>
            <person name="Liang Y."/>
            <person name="Liu X.H."/>
            <person name="Rhind N."/>
            <person name="Pidoux A."/>
            <person name="Brysch-Herzberg M."/>
            <person name="Du L.L."/>
        </authorList>
    </citation>
    <scope>NUCLEOTIDE SEQUENCE [LARGE SCALE GENOMIC DNA]</scope>
    <source>
        <strain evidence="3 4">CBS 15793</strain>
    </source>
</reference>
<dbReference type="PANTHER" id="PTHR43172">
    <property type="entry name" value="ADENYLOSUCCINATE LYASE"/>
    <property type="match status" value="1"/>
</dbReference>